<dbReference type="EMBL" id="JAMXLR010000092">
    <property type="protein sequence ID" value="MCO6047906.1"/>
    <property type="molecule type" value="Genomic_DNA"/>
</dbReference>
<dbReference type="RefSeq" id="WP_252856012.1">
    <property type="nucleotide sequence ID" value="NZ_JAMXLR010000092.1"/>
</dbReference>
<keyword evidence="4" id="KW-1185">Reference proteome</keyword>
<proteinExistence type="predicted"/>
<organism evidence="3 4">
    <name type="scientific">Aeoliella straminimaris</name>
    <dbReference type="NCBI Taxonomy" id="2954799"/>
    <lineage>
        <taxon>Bacteria</taxon>
        <taxon>Pseudomonadati</taxon>
        <taxon>Planctomycetota</taxon>
        <taxon>Planctomycetia</taxon>
        <taxon>Pirellulales</taxon>
        <taxon>Lacipirellulaceae</taxon>
        <taxon>Aeoliella</taxon>
    </lineage>
</organism>
<sequence length="256" mass="26475">MKFAIACATLAAIGLVASDASAQCSTCAVQQVTWSPVVVNTQPAYDGWYLGKYVGRLGRRIFGPAPAPAYAVGYAPSVSFASSAPTYATSYAPSCSTCGTSPCGCAQTTFRPVIMQPASGCSTCGGCGTCSTCNSGVVQSSYDAPVASSCPTCNTSAYMESSPSSNMAPSLNDRSAPPRTFQETDRLDPTPAAEESTESQVLDLSPPLLLDPNDKLTKRPTSPVWTAVYKQPAKITNVSSASSKPSKTTMGWSAGH</sequence>
<comment type="caution">
    <text evidence="3">The sequence shown here is derived from an EMBL/GenBank/DDBJ whole genome shotgun (WGS) entry which is preliminary data.</text>
</comment>
<keyword evidence="2" id="KW-0732">Signal</keyword>
<feature type="region of interest" description="Disordered" evidence="1">
    <location>
        <begin position="235"/>
        <end position="256"/>
    </location>
</feature>
<reference evidence="3" key="1">
    <citation type="submission" date="2022-06" db="EMBL/GenBank/DDBJ databases">
        <title>Aeoliella straminimaris, a novel planctomycete from sediments.</title>
        <authorList>
            <person name="Vitorino I.R."/>
            <person name="Lage O.M."/>
        </authorList>
    </citation>
    <scope>NUCLEOTIDE SEQUENCE</scope>
    <source>
        <strain evidence="3">ICT_H6.2</strain>
    </source>
</reference>
<evidence type="ECO:0000256" key="1">
    <source>
        <dbReference type="SAM" id="MobiDB-lite"/>
    </source>
</evidence>
<feature type="chain" id="PRO_5040884632" evidence="2">
    <location>
        <begin position="23"/>
        <end position="256"/>
    </location>
</feature>
<gene>
    <name evidence="3" type="ORF">NG895_28715</name>
</gene>
<feature type="compositionally biased region" description="Polar residues" evidence="1">
    <location>
        <begin position="161"/>
        <end position="173"/>
    </location>
</feature>
<evidence type="ECO:0000256" key="2">
    <source>
        <dbReference type="SAM" id="SignalP"/>
    </source>
</evidence>
<evidence type="ECO:0000313" key="3">
    <source>
        <dbReference type="EMBL" id="MCO6047906.1"/>
    </source>
</evidence>
<evidence type="ECO:0000313" key="4">
    <source>
        <dbReference type="Proteomes" id="UP001155241"/>
    </source>
</evidence>
<dbReference type="Proteomes" id="UP001155241">
    <property type="component" value="Unassembled WGS sequence"/>
</dbReference>
<feature type="region of interest" description="Disordered" evidence="1">
    <location>
        <begin position="161"/>
        <end position="222"/>
    </location>
</feature>
<protein>
    <submittedName>
        <fullName evidence="3">Uncharacterized protein</fullName>
    </submittedName>
</protein>
<accession>A0A9X2JJI0</accession>
<feature type="compositionally biased region" description="Low complexity" evidence="1">
    <location>
        <begin position="202"/>
        <end position="211"/>
    </location>
</feature>
<feature type="signal peptide" evidence="2">
    <location>
        <begin position="1"/>
        <end position="22"/>
    </location>
</feature>
<dbReference type="AlphaFoldDB" id="A0A9X2JJI0"/>
<name>A0A9X2JJI0_9BACT</name>